<comment type="caution">
    <text evidence="1">The sequence shown here is derived from an EMBL/GenBank/DDBJ whole genome shotgun (WGS) entry which is preliminary data.</text>
</comment>
<proteinExistence type="predicted"/>
<organism evidence="1 2">
    <name type="scientific">Caenorhabditis remanei</name>
    <name type="common">Caenorhabditis vulgaris</name>
    <dbReference type="NCBI Taxonomy" id="31234"/>
    <lineage>
        <taxon>Eukaryota</taxon>
        <taxon>Metazoa</taxon>
        <taxon>Ecdysozoa</taxon>
        <taxon>Nematoda</taxon>
        <taxon>Chromadorea</taxon>
        <taxon>Rhabditida</taxon>
        <taxon>Rhabditina</taxon>
        <taxon>Rhabditomorpha</taxon>
        <taxon>Rhabditoidea</taxon>
        <taxon>Rhabditidae</taxon>
        <taxon>Peloderinae</taxon>
        <taxon>Caenorhabditis</taxon>
    </lineage>
</organism>
<protein>
    <submittedName>
        <fullName evidence="1">Uncharacterized protein</fullName>
    </submittedName>
</protein>
<reference evidence="1 2" key="1">
    <citation type="submission" date="2019-12" db="EMBL/GenBank/DDBJ databases">
        <title>Chromosome-level assembly of the Caenorhabditis remanei genome.</title>
        <authorList>
            <person name="Teterina A.A."/>
            <person name="Willis J.H."/>
            <person name="Phillips P.C."/>
        </authorList>
    </citation>
    <scope>NUCLEOTIDE SEQUENCE [LARGE SCALE GENOMIC DNA]</scope>
    <source>
        <strain evidence="1 2">PX506</strain>
        <tissue evidence="1">Whole organism</tissue>
    </source>
</reference>
<accession>A0A6A5GBR4</accession>
<gene>
    <name evidence="1" type="ORF">GCK72_019085</name>
</gene>
<evidence type="ECO:0000313" key="2">
    <source>
        <dbReference type="Proteomes" id="UP000483820"/>
    </source>
</evidence>
<dbReference type="RefSeq" id="XP_053581786.1">
    <property type="nucleotide sequence ID" value="XM_053732873.1"/>
</dbReference>
<evidence type="ECO:0000313" key="1">
    <source>
        <dbReference type="EMBL" id="KAF1752530.1"/>
    </source>
</evidence>
<dbReference type="GeneID" id="78776744"/>
<dbReference type="CTD" id="78776744"/>
<dbReference type="Proteomes" id="UP000483820">
    <property type="component" value="Chromosome V"/>
</dbReference>
<dbReference type="AlphaFoldDB" id="A0A6A5GBR4"/>
<dbReference type="KEGG" id="crq:GCK72_019085"/>
<dbReference type="EMBL" id="WUAV01000005">
    <property type="protein sequence ID" value="KAF1752530.1"/>
    <property type="molecule type" value="Genomic_DNA"/>
</dbReference>
<sequence length="128" mass="14741">MLVEQKLTEHLRTHLVLKPRGSRRLVRNHIDTTGSSYQVGQIRCTSRCTPLNSHWTQSILRFQCCHRGNWTDIPSSCACKVRENLFGSCSWLGKISLDCTKRQVQSLSWLIVLKKCIDGRKDIVSEKE</sequence>
<name>A0A6A5GBR4_CAERE</name>